<dbReference type="InterPro" id="IPR007359">
    <property type="entry name" value="SigmaE_reg_RseC_MucC"/>
</dbReference>
<keyword evidence="1" id="KW-0472">Membrane</keyword>
<dbReference type="KEGG" id="mana:MAMMFC1_00400"/>
<keyword evidence="3" id="KW-1185">Reference proteome</keyword>
<dbReference type="EMBL" id="AP018449">
    <property type="protein sequence ID" value="BBB89766.1"/>
    <property type="molecule type" value="Genomic_DNA"/>
</dbReference>
<evidence type="ECO:0000313" key="2">
    <source>
        <dbReference type="EMBL" id="BBB89766.1"/>
    </source>
</evidence>
<name>A0A348AFB8_9FIRM</name>
<sequence length="139" mass="15171">MDKQQEGIVLEIIGDMAKVRTSRHSDCENCGACPGNTALVLDARNPLGAKKGQRVAIEVQEANMLKAAFVVYVLPLILTVIGVVAGSYIGGQFHFDPLWFQIGGGAIAFIAALFYIKYFDRNARSNVKMQPVITRILSE</sequence>
<keyword evidence="1" id="KW-0812">Transmembrane</keyword>
<feature type="transmembrane region" description="Helical" evidence="1">
    <location>
        <begin position="97"/>
        <end position="116"/>
    </location>
</feature>
<dbReference type="PANTHER" id="PTHR35867">
    <property type="entry name" value="PROTEIN RSEC"/>
    <property type="match status" value="1"/>
</dbReference>
<proteinExistence type="predicted"/>
<reference evidence="2 3" key="1">
    <citation type="journal article" date="2018" name="Int. J. Syst. Evol. Microbiol.">
        <title>Methylomusa anaerophila gen. nov., sp. nov., an anaerobic methanol-utilizing bacterium isolated from a microbial fuel cell.</title>
        <authorList>
            <person name="Amano N."/>
            <person name="Yamamuro A."/>
            <person name="Miyahara M."/>
            <person name="Kouzuma A."/>
            <person name="Abe T."/>
            <person name="Watanabe K."/>
        </authorList>
    </citation>
    <scope>NUCLEOTIDE SEQUENCE [LARGE SCALE GENOMIC DNA]</scope>
    <source>
        <strain evidence="2 3">MMFC1</strain>
    </source>
</reference>
<dbReference type="RefSeq" id="WP_126306014.1">
    <property type="nucleotide sequence ID" value="NZ_AP018449.1"/>
</dbReference>
<feature type="transmembrane region" description="Helical" evidence="1">
    <location>
        <begin position="69"/>
        <end position="91"/>
    </location>
</feature>
<dbReference type="AlphaFoldDB" id="A0A348AFB8"/>
<dbReference type="PANTHER" id="PTHR35867:SF1">
    <property type="entry name" value="PROTEIN RSEC"/>
    <property type="match status" value="1"/>
</dbReference>
<evidence type="ECO:0000313" key="3">
    <source>
        <dbReference type="Proteomes" id="UP000276437"/>
    </source>
</evidence>
<protein>
    <submittedName>
        <fullName evidence="2">SoxR reducing system protein RseC</fullName>
    </submittedName>
</protein>
<dbReference type="Proteomes" id="UP000276437">
    <property type="component" value="Chromosome"/>
</dbReference>
<dbReference type="OrthoDB" id="307768at2"/>
<dbReference type="PIRSF" id="PIRSF004923">
    <property type="entry name" value="RseC"/>
    <property type="match status" value="1"/>
</dbReference>
<evidence type="ECO:0000256" key="1">
    <source>
        <dbReference type="SAM" id="Phobius"/>
    </source>
</evidence>
<dbReference type="InterPro" id="IPR026268">
    <property type="entry name" value="RseC"/>
</dbReference>
<dbReference type="Pfam" id="PF04246">
    <property type="entry name" value="RseC_MucC"/>
    <property type="match status" value="1"/>
</dbReference>
<organism evidence="2 3">
    <name type="scientific">Methylomusa anaerophila</name>
    <dbReference type="NCBI Taxonomy" id="1930071"/>
    <lineage>
        <taxon>Bacteria</taxon>
        <taxon>Bacillati</taxon>
        <taxon>Bacillota</taxon>
        <taxon>Negativicutes</taxon>
        <taxon>Selenomonadales</taxon>
        <taxon>Sporomusaceae</taxon>
        <taxon>Methylomusa</taxon>
    </lineage>
</organism>
<gene>
    <name evidence="2" type="ORF">MAMMFC1_00400</name>
</gene>
<keyword evidence="1" id="KW-1133">Transmembrane helix</keyword>
<accession>A0A348AFB8</accession>